<keyword evidence="4" id="KW-1185">Reference proteome</keyword>
<dbReference type="Pfam" id="PF01757">
    <property type="entry name" value="Acyl_transf_3"/>
    <property type="match status" value="1"/>
</dbReference>
<keyword evidence="1" id="KW-0472">Membrane</keyword>
<evidence type="ECO:0000259" key="2">
    <source>
        <dbReference type="Pfam" id="PF01757"/>
    </source>
</evidence>
<dbReference type="InterPro" id="IPR002656">
    <property type="entry name" value="Acyl_transf_3_dom"/>
</dbReference>
<name>A0A1E5H6X9_9ENTE</name>
<feature type="domain" description="Acyltransferase 3" evidence="2">
    <location>
        <begin position="12"/>
        <end position="302"/>
    </location>
</feature>
<feature type="transmembrane region" description="Helical" evidence="1">
    <location>
        <begin position="283"/>
        <end position="301"/>
    </location>
</feature>
<accession>A0A1E5H6X9</accession>
<proteinExistence type="predicted"/>
<evidence type="ECO:0000313" key="3">
    <source>
        <dbReference type="EMBL" id="OEG20606.1"/>
    </source>
</evidence>
<gene>
    <name evidence="3" type="ORF">BCR25_01955</name>
</gene>
<feature type="transmembrane region" description="Helical" evidence="1">
    <location>
        <begin position="212"/>
        <end position="232"/>
    </location>
</feature>
<reference evidence="4" key="1">
    <citation type="submission" date="2016-09" db="EMBL/GenBank/DDBJ databases">
        <authorList>
            <person name="Gulvik C.A."/>
        </authorList>
    </citation>
    <scope>NUCLEOTIDE SEQUENCE [LARGE SCALE GENOMIC DNA]</scope>
    <source>
        <strain evidence="4">LMG 8895</strain>
    </source>
</reference>
<feature type="transmembrane region" description="Helical" evidence="1">
    <location>
        <begin position="130"/>
        <end position="148"/>
    </location>
</feature>
<keyword evidence="1" id="KW-0812">Transmembrane</keyword>
<dbReference type="GO" id="GO:0016747">
    <property type="term" value="F:acyltransferase activity, transferring groups other than amino-acyl groups"/>
    <property type="evidence" value="ECO:0007669"/>
    <property type="project" value="InterPro"/>
</dbReference>
<dbReference type="RefSeq" id="WP_069661916.1">
    <property type="nucleotide sequence ID" value="NZ_JBHUJJ010000001.1"/>
</dbReference>
<feature type="transmembrane region" description="Helical" evidence="1">
    <location>
        <begin position="187"/>
        <end position="205"/>
    </location>
</feature>
<dbReference type="Proteomes" id="UP000095094">
    <property type="component" value="Unassembled WGS sequence"/>
</dbReference>
<comment type="caution">
    <text evidence="3">The sequence shown here is derived from an EMBL/GenBank/DDBJ whole genome shotgun (WGS) entry which is preliminary data.</text>
</comment>
<feature type="transmembrane region" description="Helical" evidence="1">
    <location>
        <begin position="12"/>
        <end position="30"/>
    </location>
</feature>
<evidence type="ECO:0000256" key="1">
    <source>
        <dbReference type="SAM" id="Phobius"/>
    </source>
</evidence>
<feature type="transmembrane region" description="Helical" evidence="1">
    <location>
        <begin position="257"/>
        <end position="276"/>
    </location>
</feature>
<dbReference type="EMBL" id="MIJY01000001">
    <property type="protein sequence ID" value="OEG20606.1"/>
    <property type="molecule type" value="Genomic_DNA"/>
</dbReference>
<feature type="transmembrane region" description="Helical" evidence="1">
    <location>
        <begin position="50"/>
        <end position="78"/>
    </location>
</feature>
<dbReference type="OrthoDB" id="9816377at2"/>
<organism evidence="3 4">
    <name type="scientific">Enterococcus termitis</name>
    <dbReference type="NCBI Taxonomy" id="332950"/>
    <lineage>
        <taxon>Bacteria</taxon>
        <taxon>Bacillati</taxon>
        <taxon>Bacillota</taxon>
        <taxon>Bacilli</taxon>
        <taxon>Lactobacillales</taxon>
        <taxon>Enterococcaceae</taxon>
        <taxon>Enterococcus</taxon>
    </lineage>
</organism>
<feature type="transmembrane region" description="Helical" evidence="1">
    <location>
        <begin position="98"/>
        <end position="118"/>
    </location>
</feature>
<protein>
    <recommendedName>
        <fullName evidence="2">Acyltransferase 3 domain-containing protein</fullName>
    </recommendedName>
</protein>
<feature type="transmembrane region" description="Helical" evidence="1">
    <location>
        <begin position="371"/>
        <end position="399"/>
    </location>
</feature>
<sequence length="415" mass="48146">MKSREMSHRKSNFELLRILAMLGIIMYHLVMHHTDYNRFALVHPENGSNFYHLDIIQIIYTFGQIGNTLFILITGYFLIKKSTINVVKPGAKLLNRSYLLAVVLLCLAYLFGRFHMPISTNINMHMALNGWWFIGYYIFIIVFAKFFLNDYLNSLDKKSYLNFIIILVILLSFMEFFNVLVNLKIQNFVIGISVYAIGGFIRLYNPLKNIRVLTLIFFIMVFMLIQVIQYKLNLNINIRQFYQNGNSVFVSSPFNNVLWSPSVLFLICSVLIFELFSRMKIGSISIINKLSAATFTVYLFHESTFFRGLHLKGNPLPNRLGLLKTVSTKVIADDPMQELIIPLDNPESWIPLKDFLNISQVFQDRGVKLGILYILVLTLGIFIMGLLFEGVLLFINLLFKKIFYKDLKKLSKNLN</sequence>
<feature type="transmembrane region" description="Helical" evidence="1">
    <location>
        <begin position="160"/>
        <end position="181"/>
    </location>
</feature>
<evidence type="ECO:0000313" key="4">
    <source>
        <dbReference type="Proteomes" id="UP000095094"/>
    </source>
</evidence>
<keyword evidence="1" id="KW-1133">Transmembrane helix</keyword>
<dbReference type="AlphaFoldDB" id="A0A1E5H6X9"/>